<accession>A0ABY9J3W8</accession>
<dbReference type="Proteomes" id="UP001235744">
    <property type="component" value="Chromosome"/>
</dbReference>
<name>A0ABY9J3W8_9ACTN</name>
<proteinExistence type="predicted"/>
<reference evidence="1 2" key="1">
    <citation type="submission" date="2023-03" db="EMBL/GenBank/DDBJ databases">
        <title>Isolation and description of six Streptomyces strains from soil environments, able to metabolize different microbial glucans.</title>
        <authorList>
            <person name="Widen T."/>
            <person name="Larsbrink J."/>
        </authorList>
    </citation>
    <scope>NUCLEOTIDE SEQUENCE [LARGE SCALE GENOMIC DNA]</scope>
    <source>
        <strain evidence="1 2">Alt2</strain>
    </source>
</reference>
<protein>
    <submittedName>
        <fullName evidence="1">Uncharacterized protein</fullName>
    </submittedName>
</protein>
<dbReference type="RefSeq" id="WP_306069143.1">
    <property type="nucleotide sequence ID" value="NZ_CP120988.1"/>
</dbReference>
<keyword evidence="2" id="KW-1185">Reference proteome</keyword>
<gene>
    <name evidence="1" type="ORF">P8A19_36710</name>
</gene>
<dbReference type="EMBL" id="CP120988">
    <property type="protein sequence ID" value="WLQ60631.1"/>
    <property type="molecule type" value="Genomic_DNA"/>
</dbReference>
<evidence type="ECO:0000313" key="2">
    <source>
        <dbReference type="Proteomes" id="UP001235744"/>
    </source>
</evidence>
<dbReference type="InterPro" id="IPR036388">
    <property type="entry name" value="WH-like_DNA-bd_sf"/>
</dbReference>
<dbReference type="Gene3D" id="1.10.10.10">
    <property type="entry name" value="Winged helix-like DNA-binding domain superfamily/Winged helix DNA-binding domain"/>
    <property type="match status" value="1"/>
</dbReference>
<evidence type="ECO:0000313" key="1">
    <source>
        <dbReference type="EMBL" id="WLQ60631.1"/>
    </source>
</evidence>
<sequence length="115" mass="12350">MLEALGLSEEETGVYSELVRMGPCEIRRLPGLVGVAAERVEAVLTNPTDLGLLSRTAGARPRVIASPPDIAGEVLLLRRLQEVHTAHAALSRLALAGSTAHSCHWHNPATRICRQ</sequence>
<organism evidence="1 2">
    <name type="scientific">Streptomyces poriferorum</name>
    <dbReference type="NCBI Taxonomy" id="2798799"/>
    <lineage>
        <taxon>Bacteria</taxon>
        <taxon>Bacillati</taxon>
        <taxon>Actinomycetota</taxon>
        <taxon>Actinomycetes</taxon>
        <taxon>Kitasatosporales</taxon>
        <taxon>Streptomycetaceae</taxon>
        <taxon>Streptomyces</taxon>
    </lineage>
</organism>